<feature type="domain" description="Nitrite/Sulfite reductase ferredoxin-like" evidence="9">
    <location>
        <begin position="119"/>
        <end position="179"/>
    </location>
</feature>
<gene>
    <name evidence="10" type="primary">nirA</name>
    <name evidence="10" type="ORF">DEM34_13960</name>
</gene>
<dbReference type="Pfam" id="PF01077">
    <property type="entry name" value="NIR_SIR"/>
    <property type="match status" value="2"/>
</dbReference>
<evidence type="ECO:0000256" key="5">
    <source>
        <dbReference type="ARBA" id="ARBA00023002"/>
    </source>
</evidence>
<feature type="domain" description="Nitrite/Sulfite reductase ferredoxin-like" evidence="9">
    <location>
        <begin position="372"/>
        <end position="432"/>
    </location>
</feature>
<comment type="similarity">
    <text evidence="1">Belongs to the nitrite and sulfite reductase 4Fe-4S domain family.</text>
</comment>
<dbReference type="PRINTS" id="PR00397">
    <property type="entry name" value="SIROHAEM"/>
</dbReference>
<keyword evidence="7" id="KW-0411">Iron-sulfur</keyword>
<dbReference type="SUPFAM" id="SSF56014">
    <property type="entry name" value="Nitrite and sulphite reductase 4Fe-4S domain-like"/>
    <property type="match status" value="2"/>
</dbReference>
<keyword evidence="3" id="KW-0349">Heme</keyword>
<keyword evidence="2" id="KW-0004">4Fe-4S</keyword>
<dbReference type="EMBL" id="QFFI01000024">
    <property type="protein sequence ID" value="PWG61964.1"/>
    <property type="molecule type" value="Genomic_DNA"/>
</dbReference>
<dbReference type="InterPro" id="IPR036136">
    <property type="entry name" value="Nit/Sulf_reduc_fer-like_dom_sf"/>
</dbReference>
<dbReference type="OrthoDB" id="3189055at2"/>
<dbReference type="PANTHER" id="PTHR32439:SF0">
    <property type="entry name" value="FERREDOXIN--NITRITE REDUCTASE, CHLOROPLASTIC"/>
    <property type="match status" value="1"/>
</dbReference>
<keyword evidence="4" id="KW-0479">Metal-binding</keyword>
<dbReference type="GO" id="GO:0020037">
    <property type="term" value="F:heme binding"/>
    <property type="evidence" value="ECO:0007669"/>
    <property type="project" value="InterPro"/>
</dbReference>
<sequence>MSSKDVTAEFTDVQKRFLEGFLSGIDTLRAGQGLSGIFTPDEADSIGADGHPDALHLAAQAATEKEGRKLVKEELAKREEPALDIWRKIQANAASRTFPQGTDVFRYKFHGLFYTAPNQDAYMCRLRMPNGILTAVQGRGIADLADAFAGGYAHVTTRANLQIREIGAGDAPKVLMGLQDLGIINRGAGADNVRNITGDPLAGADPQALIDTRELCREMHYHILCHRELFGLPRKFNIAFNGGGRVRGVADTNDIDFTAVRRGDGTVWFRVGIGGVPGHDAFAGDTGWLVTPEQCVPLADAILRVYAQTGCRSDRKKARLKYVLESLGMEAFLEQVRAHLDFQPAGDDGACEEAPPPDPMAHVGVHETAEPGVHYIGVPLPFGYLSSEQLRGLAAVAEEHGDALLRLTVWQNLLVAGIPEAGLEDATAAIEALGLRCSASYVRAGTIACTGNFGCKLANADTKTHAGLLVEHLEQHLELDQPLSIHVTGCPNSCAQHKIGDIGLLGTGVETEDEEMVEGYDVFVGGGFGGQRGLGERLFAKVMAPDVPATVERVLRAYQAHRDSPEETFQAFVGRQGVDGVKRLLAAA</sequence>
<dbReference type="InterPro" id="IPR006067">
    <property type="entry name" value="NO2/SO3_Rdtase_4Fe4S_dom"/>
</dbReference>
<feature type="domain" description="Nitrite/sulphite reductase 4Fe-4S" evidence="8">
    <location>
        <begin position="190"/>
        <end position="340"/>
    </location>
</feature>
<keyword evidence="5" id="KW-0560">Oxidoreductase</keyword>
<dbReference type="Gene3D" id="3.30.413.10">
    <property type="entry name" value="Sulfite Reductase Hemoprotein, domain 1"/>
    <property type="match status" value="2"/>
</dbReference>
<evidence type="ECO:0000256" key="7">
    <source>
        <dbReference type="ARBA" id="ARBA00023014"/>
    </source>
</evidence>
<evidence type="ECO:0000313" key="10">
    <source>
        <dbReference type="EMBL" id="PWG61964.1"/>
    </source>
</evidence>
<reference evidence="10 11" key="1">
    <citation type="submission" date="2018-05" db="EMBL/GenBank/DDBJ databases">
        <title>Spiribacter halobius sp. nov., a moderately halophilic bacterium isolated from marine solar saltern.</title>
        <authorList>
            <person name="Zheng W.-S."/>
            <person name="Lu D.-C."/>
            <person name="Du Z.-J."/>
        </authorList>
    </citation>
    <scope>NUCLEOTIDE SEQUENCE [LARGE SCALE GENOMIC DNA]</scope>
    <source>
        <strain evidence="10 11">E85</strain>
    </source>
</reference>
<keyword evidence="6" id="KW-0408">Iron</keyword>
<protein>
    <submittedName>
        <fullName evidence="10">NirA family protein</fullName>
    </submittedName>
</protein>
<dbReference type="GO" id="GO:0051539">
    <property type="term" value="F:4 iron, 4 sulfur cluster binding"/>
    <property type="evidence" value="ECO:0007669"/>
    <property type="project" value="UniProtKB-KW"/>
</dbReference>
<evidence type="ECO:0000256" key="1">
    <source>
        <dbReference type="ARBA" id="ARBA00010429"/>
    </source>
</evidence>
<evidence type="ECO:0000259" key="8">
    <source>
        <dbReference type="Pfam" id="PF01077"/>
    </source>
</evidence>
<feature type="domain" description="Nitrite/sulphite reductase 4Fe-4S" evidence="8">
    <location>
        <begin position="448"/>
        <end position="584"/>
    </location>
</feature>
<dbReference type="GO" id="GO:0016491">
    <property type="term" value="F:oxidoreductase activity"/>
    <property type="evidence" value="ECO:0007669"/>
    <property type="project" value="UniProtKB-KW"/>
</dbReference>
<dbReference type="RefSeq" id="WP_109679442.1">
    <property type="nucleotide sequence ID" value="NZ_CP086615.1"/>
</dbReference>
<dbReference type="PANTHER" id="PTHR32439">
    <property type="entry name" value="FERREDOXIN--NITRITE REDUCTASE, CHLOROPLASTIC"/>
    <property type="match status" value="1"/>
</dbReference>
<proteinExistence type="inferred from homology"/>
<dbReference type="PROSITE" id="PS00365">
    <property type="entry name" value="NIR_SIR"/>
    <property type="match status" value="1"/>
</dbReference>
<dbReference type="NCBIfam" id="NF007126">
    <property type="entry name" value="PRK09567.1"/>
    <property type="match status" value="1"/>
</dbReference>
<dbReference type="AlphaFoldDB" id="A0A2U2MZ22"/>
<evidence type="ECO:0000256" key="6">
    <source>
        <dbReference type="ARBA" id="ARBA00023004"/>
    </source>
</evidence>
<evidence type="ECO:0000259" key="9">
    <source>
        <dbReference type="Pfam" id="PF03460"/>
    </source>
</evidence>
<dbReference type="InterPro" id="IPR006066">
    <property type="entry name" value="NO2/SO3_Rdtase_FeS/sirohaem_BS"/>
</dbReference>
<dbReference type="InterPro" id="IPR005117">
    <property type="entry name" value="NiRdtase/SiRdtase_haem-b_fer"/>
</dbReference>
<organism evidence="10 11">
    <name type="scientific">Sediminicurvatus halobius</name>
    <dbReference type="NCBI Taxonomy" id="2182432"/>
    <lineage>
        <taxon>Bacteria</taxon>
        <taxon>Pseudomonadati</taxon>
        <taxon>Pseudomonadota</taxon>
        <taxon>Gammaproteobacteria</taxon>
        <taxon>Chromatiales</taxon>
        <taxon>Ectothiorhodospiraceae</taxon>
        <taxon>Sediminicurvatus</taxon>
    </lineage>
</organism>
<dbReference type="Pfam" id="PF03460">
    <property type="entry name" value="NIR_SIR_ferr"/>
    <property type="match status" value="2"/>
</dbReference>
<dbReference type="InterPro" id="IPR051329">
    <property type="entry name" value="NIR_SIR_4Fe-4S"/>
</dbReference>
<evidence type="ECO:0000256" key="4">
    <source>
        <dbReference type="ARBA" id="ARBA00022723"/>
    </source>
</evidence>
<name>A0A2U2MZ22_9GAMM</name>
<dbReference type="NCBIfam" id="TIGR02435">
    <property type="entry name" value="CobG"/>
    <property type="match status" value="1"/>
</dbReference>
<dbReference type="InterPro" id="IPR012798">
    <property type="entry name" value="Cbl_synth_CobG-like"/>
</dbReference>
<dbReference type="SUPFAM" id="SSF55124">
    <property type="entry name" value="Nitrite/Sulfite reductase N-terminal domain-like"/>
    <property type="match status" value="2"/>
</dbReference>
<dbReference type="Proteomes" id="UP000245474">
    <property type="component" value="Unassembled WGS sequence"/>
</dbReference>
<dbReference type="Gene3D" id="3.90.480.10">
    <property type="entry name" value="Sulfite Reductase Hemoprotein,Domain 2"/>
    <property type="match status" value="1"/>
</dbReference>
<evidence type="ECO:0000256" key="3">
    <source>
        <dbReference type="ARBA" id="ARBA00022617"/>
    </source>
</evidence>
<keyword evidence="11" id="KW-1185">Reference proteome</keyword>
<evidence type="ECO:0000256" key="2">
    <source>
        <dbReference type="ARBA" id="ARBA00022485"/>
    </source>
</evidence>
<dbReference type="InterPro" id="IPR045854">
    <property type="entry name" value="NO2/SO3_Rdtase_4Fe4S_sf"/>
</dbReference>
<evidence type="ECO:0000313" key="11">
    <source>
        <dbReference type="Proteomes" id="UP000245474"/>
    </source>
</evidence>
<dbReference type="GO" id="GO:0046872">
    <property type="term" value="F:metal ion binding"/>
    <property type="evidence" value="ECO:0007669"/>
    <property type="project" value="UniProtKB-KW"/>
</dbReference>
<comment type="caution">
    <text evidence="10">The sequence shown here is derived from an EMBL/GenBank/DDBJ whole genome shotgun (WGS) entry which is preliminary data.</text>
</comment>
<accession>A0A2U2MZ22</accession>